<dbReference type="EMBL" id="GGFL01012890">
    <property type="protein sequence ID" value="MBW77068.1"/>
    <property type="molecule type" value="Transcribed_RNA"/>
</dbReference>
<reference evidence="2" key="1">
    <citation type="submission" date="2018-01" db="EMBL/GenBank/DDBJ databases">
        <title>An insight into the sialome of Amazonian anophelines.</title>
        <authorList>
            <person name="Ribeiro J.M."/>
            <person name="Scarpassa V."/>
            <person name="Calvo E."/>
        </authorList>
    </citation>
    <scope>NUCLEOTIDE SEQUENCE</scope>
</reference>
<name>A0A2M4DIT6_ANODA</name>
<organism evidence="2">
    <name type="scientific">Anopheles darlingi</name>
    <name type="common">Mosquito</name>
    <dbReference type="NCBI Taxonomy" id="43151"/>
    <lineage>
        <taxon>Eukaryota</taxon>
        <taxon>Metazoa</taxon>
        <taxon>Ecdysozoa</taxon>
        <taxon>Arthropoda</taxon>
        <taxon>Hexapoda</taxon>
        <taxon>Insecta</taxon>
        <taxon>Pterygota</taxon>
        <taxon>Neoptera</taxon>
        <taxon>Endopterygota</taxon>
        <taxon>Diptera</taxon>
        <taxon>Nematocera</taxon>
        <taxon>Culicoidea</taxon>
        <taxon>Culicidae</taxon>
        <taxon>Anophelinae</taxon>
        <taxon>Anopheles</taxon>
    </lineage>
</organism>
<feature type="chain" id="PRO_5014986343" evidence="1">
    <location>
        <begin position="24"/>
        <end position="187"/>
    </location>
</feature>
<keyword evidence="1" id="KW-0732">Signal</keyword>
<dbReference type="AlphaFoldDB" id="A0A2M4DIT6"/>
<evidence type="ECO:0000313" key="2">
    <source>
        <dbReference type="EMBL" id="MBW77068.1"/>
    </source>
</evidence>
<sequence>MYGPLSLSLPLSFFLLLSQSTVQISVQTLPCVCAATPKQTTLPPPLATLVCKELSSYTRREDGGREATATETRSGFGGSLLNLTSSELTASPLASPPPSPAFVLLLPKNSCCCCHPFGRSFRHCLPSSPSPPLPTAVIESRLTLPFPSSFLLLLFTVASSVRFRFGIYSSRSQVETSQPASQPVGRL</sequence>
<feature type="signal peptide" evidence="1">
    <location>
        <begin position="1"/>
        <end position="23"/>
    </location>
</feature>
<protein>
    <submittedName>
        <fullName evidence="2">Putative secreted protein</fullName>
    </submittedName>
</protein>
<evidence type="ECO:0000256" key="1">
    <source>
        <dbReference type="SAM" id="SignalP"/>
    </source>
</evidence>
<proteinExistence type="predicted"/>
<accession>A0A2M4DIT6</accession>